<comment type="similarity">
    <text evidence="1">Belongs to the KhpB RNA-binding protein family.</text>
</comment>
<proteinExistence type="inferred from homology"/>
<dbReference type="GO" id="GO:0005737">
    <property type="term" value="C:cytoplasm"/>
    <property type="evidence" value="ECO:0007669"/>
    <property type="project" value="UniProtKB-SubCell"/>
</dbReference>
<accession>A0A0J0B711</accession>
<dbReference type="CDD" id="cd02644">
    <property type="entry name" value="R3H_jag"/>
    <property type="match status" value="1"/>
</dbReference>
<dbReference type="SMART" id="SM01245">
    <property type="entry name" value="Jag_N"/>
    <property type="match status" value="1"/>
</dbReference>
<comment type="domain">
    <text evidence="1">Has an N-terminal Jag-N domain and 2 RNA-binding domains (KH and R3H).</text>
</comment>
<dbReference type="CDD" id="cd02414">
    <property type="entry name" value="KH-II_Jag"/>
    <property type="match status" value="1"/>
</dbReference>
<organism evidence="2 3">
    <name type="scientific">Enterococcus cecorum</name>
    <dbReference type="NCBI Taxonomy" id="44008"/>
    <lineage>
        <taxon>Bacteria</taxon>
        <taxon>Bacillati</taxon>
        <taxon>Bacillota</taxon>
        <taxon>Bacilli</taxon>
        <taxon>Lactobacillales</taxon>
        <taxon>Enterococcaceae</taxon>
        <taxon>Enterococcus</taxon>
    </lineage>
</organism>
<dbReference type="RefSeq" id="WP_016250484.1">
    <property type="nucleotide sequence ID" value="NZ_AP035890.1"/>
</dbReference>
<keyword evidence="1" id="KW-0133">Cell shape</keyword>
<dbReference type="GO" id="GO:0008360">
    <property type="term" value="P:regulation of cell shape"/>
    <property type="evidence" value="ECO:0007669"/>
    <property type="project" value="UniProtKB-KW"/>
</dbReference>
<keyword evidence="1" id="KW-0961">Cell wall biogenesis/degradation</keyword>
<dbReference type="GO" id="GO:0003723">
    <property type="term" value="F:RNA binding"/>
    <property type="evidence" value="ECO:0007669"/>
    <property type="project" value="UniProtKB-UniRule"/>
</dbReference>
<dbReference type="EMBL" id="NFLC01000019">
    <property type="protein sequence ID" value="OUQ09627.1"/>
    <property type="molecule type" value="Genomic_DNA"/>
</dbReference>
<dbReference type="GO" id="GO:0071555">
    <property type="term" value="P:cell wall organization"/>
    <property type="evidence" value="ECO:0007669"/>
    <property type="project" value="UniProtKB-KW"/>
</dbReference>
<dbReference type="InterPro" id="IPR039247">
    <property type="entry name" value="KhpB"/>
</dbReference>
<dbReference type="InterPro" id="IPR036867">
    <property type="entry name" value="R3H_dom_sf"/>
</dbReference>
<reference evidence="3" key="1">
    <citation type="submission" date="2017-04" db="EMBL/GenBank/DDBJ databases">
        <title>Function of individual gut microbiota members based on whole genome sequencing of pure cultures obtained from chicken caecum.</title>
        <authorList>
            <person name="Medvecky M."/>
            <person name="Cejkova D."/>
            <person name="Polansky O."/>
            <person name="Karasova D."/>
            <person name="Kubasova T."/>
            <person name="Cizek A."/>
            <person name="Rychlik I."/>
        </authorList>
    </citation>
    <scope>NUCLEOTIDE SEQUENCE [LARGE SCALE GENOMIC DNA]</scope>
    <source>
        <strain evidence="3">An144</strain>
    </source>
</reference>
<dbReference type="Gene3D" id="3.30.1370.50">
    <property type="entry name" value="R3H-like domain"/>
    <property type="match status" value="1"/>
</dbReference>
<comment type="caution">
    <text evidence="2">The sequence shown here is derived from an EMBL/GenBank/DDBJ whole genome shotgun (WGS) entry which is preliminary data.</text>
</comment>
<dbReference type="GeneID" id="60872911"/>
<dbReference type="InterPro" id="IPR038247">
    <property type="entry name" value="Jag_N_dom_sf"/>
</dbReference>
<dbReference type="SMART" id="SM00393">
    <property type="entry name" value="R3H"/>
    <property type="match status" value="1"/>
</dbReference>
<dbReference type="InterPro" id="IPR032782">
    <property type="entry name" value="KhpB_N"/>
</dbReference>
<dbReference type="AlphaFoldDB" id="A0A0J0B711"/>
<protein>
    <recommendedName>
        <fullName evidence="1">RNA-binding protein KhpB</fullName>
    </recommendedName>
    <alternativeName>
        <fullName evidence="1">RNA-binding protein EloR</fullName>
    </alternativeName>
</protein>
<evidence type="ECO:0000313" key="2">
    <source>
        <dbReference type="EMBL" id="OUQ09627.1"/>
    </source>
</evidence>
<dbReference type="NCBIfam" id="NF041568">
    <property type="entry name" value="Jag_EloR"/>
    <property type="match status" value="1"/>
</dbReference>
<comment type="function">
    <text evidence="1">A probable RNA chaperone. Forms a complex with KhpA which binds to cellular RNA and controls its expression. Plays a role in peptidoglycan (PG) homeostasis and cell length regulation.</text>
</comment>
<dbReference type="Proteomes" id="UP000196074">
    <property type="component" value="Unassembled WGS sequence"/>
</dbReference>
<comment type="caution">
    <text evidence="1">Lacks conserved residue(s) required for the propagation of feature annotation.</text>
</comment>
<dbReference type="PANTHER" id="PTHR35800">
    <property type="entry name" value="PROTEIN JAG"/>
    <property type="match status" value="1"/>
</dbReference>
<dbReference type="Gene3D" id="3.30.30.80">
    <property type="entry name" value="probable RNA-binding protein from clostridium symbiosum atcc 14940"/>
    <property type="match status" value="1"/>
</dbReference>
<dbReference type="InterPro" id="IPR001374">
    <property type="entry name" value="R3H_dom"/>
</dbReference>
<comment type="subunit">
    <text evidence="1">Forms a complex with KhpA.</text>
</comment>
<sequence>MSVYVGTTVDEAVAIGLKDLGLSKEQVAIEVIDEGKKGFLGMGRKNAQVKIEPVVSETTEEVVVPEKIIEEIKEVMTETPEENVQEETAEVAVEEVEENAAPSQEILENDGLSDEEALKKVAIYVTEVSQKLGAPALVRMKREEGVVIFQLDTKKQGILIGKHGKTLNALQYLVQVYVHRIAKNKLSVVLNVGDYREKRQAILKRLADRTAQQVKRSQRPVFLEPMPAFERKQIHAALSNVPYVQTHSEGDEPYRYLVVEPVKTL</sequence>
<dbReference type="PANTHER" id="PTHR35800:SF1">
    <property type="entry name" value="RNA-BINDING PROTEIN KHPB"/>
    <property type="match status" value="1"/>
</dbReference>
<dbReference type="PROSITE" id="PS51061">
    <property type="entry name" value="R3H"/>
    <property type="match status" value="1"/>
</dbReference>
<dbReference type="Gene3D" id="3.30.300.20">
    <property type="match status" value="1"/>
</dbReference>
<dbReference type="HAMAP" id="MF_00867">
    <property type="entry name" value="KhpB"/>
    <property type="match status" value="1"/>
</dbReference>
<keyword evidence="1" id="KW-0694">RNA-binding</keyword>
<dbReference type="Pfam" id="PF13083">
    <property type="entry name" value="KH_KhpA-B"/>
    <property type="match status" value="1"/>
</dbReference>
<dbReference type="InterPro" id="IPR038008">
    <property type="entry name" value="Jag_KH"/>
</dbReference>
<dbReference type="InterPro" id="IPR034079">
    <property type="entry name" value="R3H_KhpB"/>
</dbReference>
<evidence type="ECO:0000313" key="3">
    <source>
        <dbReference type="Proteomes" id="UP000196074"/>
    </source>
</evidence>
<keyword evidence="1" id="KW-0143">Chaperone</keyword>
<dbReference type="GO" id="GO:0009252">
    <property type="term" value="P:peptidoglycan biosynthetic process"/>
    <property type="evidence" value="ECO:0007669"/>
    <property type="project" value="UniProtKB-UniRule"/>
</dbReference>
<dbReference type="Pfam" id="PF01424">
    <property type="entry name" value="R3H"/>
    <property type="match status" value="1"/>
</dbReference>
<gene>
    <name evidence="1" type="primary">khpB</name>
    <name evidence="1" type="synonym">eloR</name>
    <name evidence="2" type="ORF">B5E88_09260</name>
</gene>
<evidence type="ECO:0000256" key="1">
    <source>
        <dbReference type="HAMAP-Rule" id="MF_00867"/>
    </source>
</evidence>
<dbReference type="InterPro" id="IPR015946">
    <property type="entry name" value="KH_dom-like_a/b"/>
</dbReference>
<dbReference type="Pfam" id="PF14804">
    <property type="entry name" value="Jag_N"/>
    <property type="match status" value="1"/>
</dbReference>
<comment type="subcellular location">
    <subcellularLocation>
        <location evidence="1">Cytoplasm</location>
    </subcellularLocation>
</comment>
<keyword evidence="1" id="KW-0963">Cytoplasm</keyword>
<name>A0A0J0B711_9ENTE</name>
<dbReference type="SUPFAM" id="SSF82708">
    <property type="entry name" value="R3H domain"/>
    <property type="match status" value="1"/>
</dbReference>